<dbReference type="PATRIC" id="fig|693979.3.peg.641"/>
<dbReference type="InterPro" id="IPR006102">
    <property type="entry name" value="Ig-like_GH2"/>
</dbReference>
<dbReference type="InterPro" id="IPR006103">
    <property type="entry name" value="Glyco_hydro_2_cat"/>
</dbReference>
<proteinExistence type="inferred from homology"/>
<dbReference type="SUPFAM" id="SSF49785">
    <property type="entry name" value="Galactose-binding domain-like"/>
    <property type="match status" value="1"/>
</dbReference>
<dbReference type="Gene3D" id="2.60.40.10">
    <property type="entry name" value="Immunoglobulins"/>
    <property type="match status" value="2"/>
</dbReference>
<evidence type="ECO:0000256" key="2">
    <source>
        <dbReference type="ARBA" id="ARBA00022801"/>
    </source>
</evidence>
<feature type="domain" description="Glycosyl hydrolases family 2 sugar binding" evidence="7">
    <location>
        <begin position="61"/>
        <end position="183"/>
    </location>
</feature>
<keyword evidence="3 10" id="KW-0326">Glycosidase</keyword>
<reference key="1">
    <citation type="submission" date="2010-11" db="EMBL/GenBank/DDBJ databases">
        <title>The complete genome of Bacteroides helcogenes P 36-108.</title>
        <authorList>
            <consortium name="US DOE Joint Genome Institute (JGI-PGF)"/>
            <person name="Lucas S."/>
            <person name="Copeland A."/>
            <person name="Lapidus A."/>
            <person name="Bruce D."/>
            <person name="Goodwin L."/>
            <person name="Pitluck S."/>
            <person name="Kyrpides N."/>
            <person name="Mavromatis K."/>
            <person name="Ivanova N."/>
            <person name="Zeytun A."/>
            <person name="Brettin T."/>
            <person name="Detter J.C."/>
            <person name="Tapia R."/>
            <person name="Han C."/>
            <person name="Land M."/>
            <person name="Hauser L."/>
            <person name="Markowitz V."/>
            <person name="Cheng J.-F."/>
            <person name="Hugenholtz P."/>
            <person name="Woyke T."/>
            <person name="Wu D."/>
            <person name="Gronow S."/>
            <person name="Wellnitz S."/>
            <person name="Brambilla E."/>
            <person name="Klenk H.-P."/>
            <person name="Eisen J.A."/>
        </authorList>
    </citation>
    <scope>NUCLEOTIDE SEQUENCE</scope>
    <source>
        <strain>P 36-108</strain>
    </source>
</reference>
<dbReference type="SUPFAM" id="SSF49303">
    <property type="entry name" value="beta-Galactosidase/glucuronidase domain"/>
    <property type="match status" value="1"/>
</dbReference>
<dbReference type="InterPro" id="IPR017853">
    <property type="entry name" value="GH"/>
</dbReference>
<evidence type="ECO:0000256" key="1">
    <source>
        <dbReference type="ARBA" id="ARBA00007401"/>
    </source>
</evidence>
<dbReference type="SUPFAM" id="SSF51445">
    <property type="entry name" value="(Trans)glycosidases"/>
    <property type="match status" value="1"/>
</dbReference>
<keyword evidence="4" id="KW-0732">Signal</keyword>
<dbReference type="PRINTS" id="PR00132">
    <property type="entry name" value="GLHYDRLASE2"/>
</dbReference>
<protein>
    <submittedName>
        <fullName evidence="10">Beta-galactosidase</fullName>
        <ecNumber evidence="10">3.2.1.23</ecNumber>
    </submittedName>
</protein>
<dbReference type="OrthoDB" id="9801077at2"/>
<dbReference type="Gene3D" id="3.20.20.80">
    <property type="entry name" value="Glycosidases"/>
    <property type="match status" value="1"/>
</dbReference>
<dbReference type="Gene3D" id="2.60.120.260">
    <property type="entry name" value="Galactose-binding domain-like"/>
    <property type="match status" value="1"/>
</dbReference>
<dbReference type="Pfam" id="PF00703">
    <property type="entry name" value="Glyco_hydro_2"/>
    <property type="match status" value="1"/>
</dbReference>
<gene>
    <name evidence="10" type="ordered locus">Bache_0601</name>
</gene>
<evidence type="ECO:0000259" key="7">
    <source>
        <dbReference type="Pfam" id="PF02837"/>
    </source>
</evidence>
<dbReference type="RefSeq" id="WP_013546241.1">
    <property type="nucleotide sequence ID" value="NC_014933.1"/>
</dbReference>
<keyword evidence="11" id="KW-1185">Reference proteome</keyword>
<feature type="chain" id="PRO_5003211632" evidence="4">
    <location>
        <begin position="33"/>
        <end position="911"/>
    </location>
</feature>
<organism evidence="10 11">
    <name type="scientific">Bacteroides helcogenes (strain ATCC 35417 / DSM 20613 / JCM 6297 / CCUG 15421 / P 36-108)</name>
    <dbReference type="NCBI Taxonomy" id="693979"/>
    <lineage>
        <taxon>Bacteria</taxon>
        <taxon>Pseudomonadati</taxon>
        <taxon>Bacteroidota</taxon>
        <taxon>Bacteroidia</taxon>
        <taxon>Bacteroidales</taxon>
        <taxon>Bacteroidaceae</taxon>
        <taxon>Bacteroides</taxon>
    </lineage>
</organism>
<feature type="signal peptide" evidence="4">
    <location>
        <begin position="1"/>
        <end position="32"/>
    </location>
</feature>
<dbReference type="Pfam" id="PF16355">
    <property type="entry name" value="DUF4982"/>
    <property type="match status" value="1"/>
</dbReference>
<dbReference type="InterPro" id="IPR006104">
    <property type="entry name" value="Glyco_hydro_2_N"/>
</dbReference>
<dbReference type="Pfam" id="PF11721">
    <property type="entry name" value="Malectin"/>
    <property type="match status" value="1"/>
</dbReference>
<dbReference type="eggNOG" id="COG3250">
    <property type="taxonomic scope" value="Bacteria"/>
</dbReference>
<evidence type="ECO:0000313" key="11">
    <source>
        <dbReference type="Proteomes" id="UP000008630"/>
    </source>
</evidence>
<dbReference type="InterPro" id="IPR006101">
    <property type="entry name" value="Glyco_hydro_2"/>
</dbReference>
<evidence type="ECO:0000313" key="10">
    <source>
        <dbReference type="EMBL" id="ADV42626.1"/>
    </source>
</evidence>
<evidence type="ECO:0000259" key="9">
    <source>
        <dbReference type="Pfam" id="PF16355"/>
    </source>
</evidence>
<dbReference type="Pfam" id="PF02837">
    <property type="entry name" value="Glyco_hydro_2_N"/>
    <property type="match status" value="1"/>
</dbReference>
<evidence type="ECO:0000256" key="4">
    <source>
        <dbReference type="SAM" id="SignalP"/>
    </source>
</evidence>
<dbReference type="Pfam" id="PF02836">
    <property type="entry name" value="Glyco_hydro_2_C"/>
    <property type="match status" value="1"/>
</dbReference>
<feature type="domain" description="Glycoside hydrolase family 2 catalytic" evidence="6">
    <location>
        <begin position="312"/>
        <end position="614"/>
    </location>
</feature>
<dbReference type="GO" id="GO:0005975">
    <property type="term" value="P:carbohydrate metabolic process"/>
    <property type="evidence" value="ECO:0007669"/>
    <property type="project" value="InterPro"/>
</dbReference>
<dbReference type="InterPro" id="IPR008979">
    <property type="entry name" value="Galactose-bd-like_sf"/>
</dbReference>
<dbReference type="PANTHER" id="PTHR42732:SF1">
    <property type="entry name" value="BETA-MANNOSIDASE"/>
    <property type="match status" value="1"/>
</dbReference>
<evidence type="ECO:0000259" key="5">
    <source>
        <dbReference type="Pfam" id="PF00703"/>
    </source>
</evidence>
<dbReference type="InterPro" id="IPR021720">
    <property type="entry name" value="Malectin_dom"/>
</dbReference>
<dbReference type="KEGG" id="bhl:Bache_0601"/>
<dbReference type="EC" id="3.2.1.23" evidence="10"/>
<dbReference type="PANTHER" id="PTHR42732">
    <property type="entry name" value="BETA-GALACTOSIDASE"/>
    <property type="match status" value="1"/>
</dbReference>
<keyword evidence="2 10" id="KW-0378">Hydrolase</keyword>
<accession>E6SWM8</accession>
<dbReference type="STRING" id="693979.Bache_0601"/>
<dbReference type="GO" id="GO:0004565">
    <property type="term" value="F:beta-galactosidase activity"/>
    <property type="evidence" value="ECO:0007669"/>
    <property type="project" value="UniProtKB-EC"/>
</dbReference>
<dbReference type="InterPro" id="IPR051913">
    <property type="entry name" value="GH2_Domain-Containing"/>
</dbReference>
<sequence length="911" mass="103329">MKKLIHTYYGHRTTMWCAATALLLAFASPAHAQRESFTLNDGWKFLKGECAAAADSAFNDSQWNNIHLPHTWNTDAYTEKDYYRGTGWYRRTLTLPEGWTGKRIFLRMEAASKATTIFVNGKNAGEHAGGYTACTLDLTPFLSGGNNVIAIRVDNARQDIAPISGDFTFFGGIYRDVWLTAVPRQHFNLTNHGSDGIFISIPQVSEEKAILSIRGEVKNDAAEKAALELVHSVYQPDGSLLQTQKQSIQLKPDETYAFSTETAPVLHPQLWTPETPSLYRVETILRNRKTKAVLDKSEHYTGFRWFHFDGNEGFFLNGKPYKLRGICRHQDQKPIGVALTDEMHRRDFHLMKEMGANFIRISHYPQDDALLEMCDKIGMLAWEEIPVIDIVPDTPGYGDNCERNLREMIRQHYNHPSIITWGYMNEILLVTQRRYKTEAELKPVLERTLALARRLEKALKEEDPARISTMAFHGSDDYNKTGLGSITDIVGWNLYQGWYGGDLTGFEKFLEEQHHNYPTHPMIVSEYGAGSDRRLHSLTPRAFDFSIEYQQKYLEHYLPVLENTPYVCGGTHWNFIDFSSALRDESMPRINNKGLVCSDRTPKDVYYYYKAAWRKDIPVLHIASRDWTHRTGIVENEGRRMKGEERVIQPVKIYTNLPEVELFINGLSLGKKQVENYTAVFDVPFTDGEQMLQAQGIPTPGNGMPMQANRMRPSTVYDALKVSFKAIPANLKEAMSAPATSSLELAVNVGSNCFFTSDESQLAWLPDQPYTEGGWGYIGGKEQGTQTEIRNTTDGPLFQTARQGIEGYRFDVPQGTYEVELLFTDIFRKNDTTAYLLGRGNGETASNGNSFGISANGKSIEANLSPCRESGHFNALRRKYIVSNDTDRLEIRFQANSGTCFLNGIKLRRIY</sequence>
<evidence type="ECO:0000259" key="8">
    <source>
        <dbReference type="Pfam" id="PF11721"/>
    </source>
</evidence>
<feature type="domain" description="DUF4982" evidence="9">
    <location>
        <begin position="650"/>
        <end position="697"/>
    </location>
</feature>
<feature type="domain" description="Malectin" evidence="8">
    <location>
        <begin position="745"/>
        <end position="902"/>
    </location>
</feature>
<dbReference type="Gene3D" id="2.60.120.430">
    <property type="entry name" value="Galactose-binding lectin"/>
    <property type="match status" value="1"/>
</dbReference>
<feature type="domain" description="Glycoside hydrolase family 2 immunoglobulin-like beta-sandwich" evidence="5">
    <location>
        <begin position="202"/>
        <end position="304"/>
    </location>
</feature>
<dbReference type="InterPro" id="IPR036156">
    <property type="entry name" value="Beta-gal/glucu_dom_sf"/>
</dbReference>
<dbReference type="AlphaFoldDB" id="E6SWM8"/>
<dbReference type="HOGENOM" id="CLU_006501_5_0_10"/>
<dbReference type="Proteomes" id="UP000008630">
    <property type="component" value="Chromosome"/>
</dbReference>
<dbReference type="InterPro" id="IPR032311">
    <property type="entry name" value="DUF4982"/>
</dbReference>
<name>E6SWM8_BACT6</name>
<comment type="similarity">
    <text evidence="1">Belongs to the glycosyl hydrolase 2 family.</text>
</comment>
<dbReference type="EMBL" id="CP002352">
    <property type="protein sequence ID" value="ADV42626.1"/>
    <property type="molecule type" value="Genomic_DNA"/>
</dbReference>
<evidence type="ECO:0000256" key="3">
    <source>
        <dbReference type="ARBA" id="ARBA00023295"/>
    </source>
</evidence>
<evidence type="ECO:0000259" key="6">
    <source>
        <dbReference type="Pfam" id="PF02836"/>
    </source>
</evidence>
<dbReference type="InterPro" id="IPR013783">
    <property type="entry name" value="Ig-like_fold"/>
</dbReference>
<reference evidence="10 11" key="2">
    <citation type="journal article" date="2011" name="Stand. Genomic Sci.">
        <title>Complete genome sequence of Bacteroides helcogenes type strain (P 36-108).</title>
        <authorList>
            <person name="Pati A."/>
            <person name="Gronow S."/>
            <person name="Zeytun A."/>
            <person name="Lapidus A."/>
            <person name="Nolan M."/>
            <person name="Hammon N."/>
            <person name="Deshpande S."/>
            <person name="Cheng J.F."/>
            <person name="Tapia R."/>
            <person name="Han C."/>
            <person name="Goodwin L."/>
            <person name="Pitluck S."/>
            <person name="Liolios K."/>
            <person name="Pagani I."/>
            <person name="Ivanova N."/>
            <person name="Mavromatis K."/>
            <person name="Chen A."/>
            <person name="Palaniappan K."/>
            <person name="Land M."/>
            <person name="Hauser L."/>
            <person name="Chang Y.J."/>
            <person name="Jeffries C.D."/>
            <person name="Detter J.C."/>
            <person name="Brambilla E."/>
            <person name="Rohde M."/>
            <person name="Goker M."/>
            <person name="Woyke T."/>
            <person name="Bristow J."/>
            <person name="Eisen J.A."/>
            <person name="Markowitz V."/>
            <person name="Hugenholtz P."/>
            <person name="Kyrpides N.C."/>
            <person name="Klenk H.P."/>
            <person name="Lucas S."/>
        </authorList>
    </citation>
    <scope>NUCLEOTIDE SEQUENCE [LARGE SCALE GENOMIC DNA]</scope>
    <source>
        <strain evidence="11">ATCC 35417 / DSM 20613 / JCM 6297 / CCUG 15421 / P 36-108</strain>
    </source>
</reference>